<evidence type="ECO:0000313" key="1">
    <source>
        <dbReference type="EMBL" id="KAJ3542112.1"/>
    </source>
</evidence>
<sequence>MTRTEQVAIVIRGGLAGLAAALRLKMHNGIDTAVYELRSEPTTLGGAVNIPSNGLRLLDQLGVFDEVTSRTSSASELMIHSLQGHVVAHIDMAAWSREKVGFGFVRIVRAHLLDVLLQETRKQNIPVHFGKCMTCINETDDQVTISFADGTTVSADMLLACDGIHSAVRQLHINPDVSPEYTGISNMFTILPTSRLSEDNSALPPALHATLTRAGLFGLMPCTADGDHLYWFYSRQVPLPDGEDDREGWEAYGKKEIESFKDIIREVLDGAESRWADQLREIIQKTDTIKFYPIYKMPLATIWSTKRCLLLGDAAHAMQPHVGQGTSTALEDAFLLSRLLGDQSHSLVKVFREYEAIRRPRVEAVSRASAENGEIRKTIGPWTLMMKEIGLVVGFWLYKIAGLQKWGTGLNQKDYAYDIMTEPIWPRSKGARPEP</sequence>
<accession>A0ACC1SLA4</accession>
<gene>
    <name evidence="1" type="ORF">NM208_g4270</name>
</gene>
<proteinExistence type="predicted"/>
<keyword evidence="2" id="KW-1185">Reference proteome</keyword>
<organism evidence="1 2">
    <name type="scientific">Fusarium decemcellulare</name>
    <dbReference type="NCBI Taxonomy" id="57161"/>
    <lineage>
        <taxon>Eukaryota</taxon>
        <taxon>Fungi</taxon>
        <taxon>Dikarya</taxon>
        <taxon>Ascomycota</taxon>
        <taxon>Pezizomycotina</taxon>
        <taxon>Sordariomycetes</taxon>
        <taxon>Hypocreomycetidae</taxon>
        <taxon>Hypocreales</taxon>
        <taxon>Nectriaceae</taxon>
        <taxon>Fusarium</taxon>
        <taxon>Fusarium decemcellulare species complex</taxon>
    </lineage>
</organism>
<dbReference type="Proteomes" id="UP001148629">
    <property type="component" value="Unassembled WGS sequence"/>
</dbReference>
<name>A0ACC1SLA4_9HYPO</name>
<evidence type="ECO:0000313" key="2">
    <source>
        <dbReference type="Proteomes" id="UP001148629"/>
    </source>
</evidence>
<comment type="caution">
    <text evidence="1">The sequence shown here is derived from an EMBL/GenBank/DDBJ whole genome shotgun (WGS) entry which is preliminary data.</text>
</comment>
<reference evidence="1" key="1">
    <citation type="submission" date="2022-08" db="EMBL/GenBank/DDBJ databases">
        <title>Genome Sequence of Fusarium decemcellulare.</title>
        <authorList>
            <person name="Buettner E."/>
        </authorList>
    </citation>
    <scope>NUCLEOTIDE SEQUENCE</scope>
    <source>
        <strain evidence="1">Babe19</strain>
    </source>
</reference>
<dbReference type="EMBL" id="JANRMS010000313">
    <property type="protein sequence ID" value="KAJ3542112.1"/>
    <property type="molecule type" value="Genomic_DNA"/>
</dbReference>
<protein>
    <submittedName>
        <fullName evidence="1">Uncharacterized protein</fullName>
    </submittedName>
</protein>